<comment type="similarity">
    <text evidence="3">Belongs to the glycosyltransferase 39 family.</text>
</comment>
<keyword evidence="8" id="KW-0677">Repeat</keyword>
<dbReference type="PANTHER" id="PTHR10050">
    <property type="entry name" value="DOLICHYL-PHOSPHATE-MANNOSE--PROTEIN MANNOSYLTRANSFERASE"/>
    <property type="match status" value="1"/>
</dbReference>
<dbReference type="GO" id="GO:0004169">
    <property type="term" value="F:dolichyl-phosphate-mannose-protein mannosyltransferase activity"/>
    <property type="evidence" value="ECO:0007669"/>
    <property type="project" value="UniProtKB-EC"/>
</dbReference>
<dbReference type="PANTHER" id="PTHR10050:SF51">
    <property type="entry name" value="PROTEIN O-MANNOSYL-TRANSFERASE 1"/>
    <property type="match status" value="1"/>
</dbReference>
<protein>
    <recommendedName>
        <fullName evidence="4">dolichyl-phosphate-mannose--protein mannosyltransferase</fullName>
        <ecNumber evidence="4">2.4.1.109</ecNumber>
    </recommendedName>
</protein>
<comment type="catalytic activity">
    <reaction evidence="13">
        <text>a di-trans,poly-cis-dolichyl beta-D-mannosyl phosphate + L-seryl-[protein] = 3-O-(alpha-D-mannosyl)-L-seryl-[protein] + a di-trans,poly-cis-dolichyl phosphate + H(+)</text>
        <dbReference type="Rhea" id="RHEA:17377"/>
        <dbReference type="Rhea" id="RHEA-COMP:9863"/>
        <dbReference type="Rhea" id="RHEA-COMP:13546"/>
        <dbReference type="Rhea" id="RHEA-COMP:19498"/>
        <dbReference type="Rhea" id="RHEA-COMP:19501"/>
        <dbReference type="ChEBI" id="CHEBI:15378"/>
        <dbReference type="ChEBI" id="CHEBI:29999"/>
        <dbReference type="ChEBI" id="CHEBI:57683"/>
        <dbReference type="ChEBI" id="CHEBI:58211"/>
        <dbReference type="ChEBI" id="CHEBI:137321"/>
        <dbReference type="EC" id="2.4.1.109"/>
    </reaction>
</comment>
<dbReference type="InterPro" id="IPR032421">
    <property type="entry name" value="PMT_4TMC"/>
</dbReference>
<dbReference type="AlphaFoldDB" id="A0AAN9G4B3"/>
<keyword evidence="7 15" id="KW-0812">Transmembrane</keyword>
<keyword evidence="5" id="KW-0328">Glycosyltransferase</keyword>
<feature type="transmembrane region" description="Helical" evidence="15">
    <location>
        <begin position="211"/>
        <end position="230"/>
    </location>
</feature>
<accession>A0AAN9G4B3</accession>
<comment type="pathway">
    <text evidence="2">Protein modification; protein glycosylation.</text>
</comment>
<feature type="transmembrane region" description="Helical" evidence="15">
    <location>
        <begin position="629"/>
        <end position="652"/>
    </location>
</feature>
<feature type="transmembrane region" description="Helical" evidence="15">
    <location>
        <begin position="733"/>
        <end position="750"/>
    </location>
</feature>
<keyword evidence="11 15" id="KW-0472">Membrane</keyword>
<comment type="catalytic activity">
    <reaction evidence="12">
        <text>a di-trans,poly-cis-dolichyl beta-D-mannosyl phosphate + L-threonyl-[protein] = 3-O-(alpha-D-mannosyl)-L-threonyl-[protein] + a di-trans,poly-cis-dolichyl phosphate + H(+)</text>
        <dbReference type="Rhea" id="RHEA:53396"/>
        <dbReference type="Rhea" id="RHEA-COMP:11060"/>
        <dbReference type="Rhea" id="RHEA-COMP:13547"/>
        <dbReference type="Rhea" id="RHEA-COMP:19498"/>
        <dbReference type="Rhea" id="RHEA-COMP:19501"/>
        <dbReference type="ChEBI" id="CHEBI:15378"/>
        <dbReference type="ChEBI" id="CHEBI:30013"/>
        <dbReference type="ChEBI" id="CHEBI:57683"/>
        <dbReference type="ChEBI" id="CHEBI:58211"/>
        <dbReference type="ChEBI" id="CHEBI:137323"/>
        <dbReference type="EC" id="2.4.1.109"/>
    </reaction>
</comment>
<evidence type="ECO:0000256" key="4">
    <source>
        <dbReference type="ARBA" id="ARBA00012839"/>
    </source>
</evidence>
<dbReference type="InterPro" id="IPR016093">
    <property type="entry name" value="MIR_motif"/>
</dbReference>
<comment type="subcellular location">
    <subcellularLocation>
        <location evidence="1">Endoplasmic reticulum membrane</location>
        <topology evidence="1">Multi-pass membrane protein</topology>
    </subcellularLocation>
</comment>
<dbReference type="CDD" id="cd23281">
    <property type="entry name" value="beta-trefoil_MIR_POMT1"/>
    <property type="match status" value="1"/>
</dbReference>
<evidence type="ECO:0000256" key="12">
    <source>
        <dbReference type="ARBA" id="ARBA00045085"/>
    </source>
</evidence>
<dbReference type="InterPro" id="IPR036300">
    <property type="entry name" value="MIR_dom_sf"/>
</dbReference>
<organism evidence="17 18">
    <name type="scientific">Littorina saxatilis</name>
    <dbReference type="NCBI Taxonomy" id="31220"/>
    <lineage>
        <taxon>Eukaryota</taxon>
        <taxon>Metazoa</taxon>
        <taxon>Spiralia</taxon>
        <taxon>Lophotrochozoa</taxon>
        <taxon>Mollusca</taxon>
        <taxon>Gastropoda</taxon>
        <taxon>Caenogastropoda</taxon>
        <taxon>Littorinimorpha</taxon>
        <taxon>Littorinoidea</taxon>
        <taxon>Littorinidae</taxon>
        <taxon>Littorina</taxon>
    </lineage>
</organism>
<comment type="caution">
    <text evidence="17">The sequence shown here is derived from an EMBL/GenBank/DDBJ whole genome shotgun (WGS) entry which is preliminary data.</text>
</comment>
<evidence type="ECO:0000256" key="15">
    <source>
        <dbReference type="SAM" id="Phobius"/>
    </source>
</evidence>
<dbReference type="Gene3D" id="2.80.10.50">
    <property type="match status" value="1"/>
</dbReference>
<evidence type="ECO:0000256" key="11">
    <source>
        <dbReference type="ARBA" id="ARBA00023136"/>
    </source>
</evidence>
<evidence type="ECO:0000256" key="2">
    <source>
        <dbReference type="ARBA" id="ARBA00004922"/>
    </source>
</evidence>
<evidence type="ECO:0000256" key="7">
    <source>
        <dbReference type="ARBA" id="ARBA00022692"/>
    </source>
</evidence>
<dbReference type="Proteomes" id="UP001374579">
    <property type="component" value="Unassembled WGS sequence"/>
</dbReference>
<evidence type="ECO:0000313" key="18">
    <source>
        <dbReference type="Proteomes" id="UP001374579"/>
    </source>
</evidence>
<dbReference type="Pfam" id="PF02366">
    <property type="entry name" value="PMT"/>
    <property type="match status" value="1"/>
</dbReference>
<feature type="domain" description="MIR" evidence="16">
    <location>
        <begin position="427"/>
        <end position="484"/>
    </location>
</feature>
<evidence type="ECO:0000256" key="10">
    <source>
        <dbReference type="ARBA" id="ARBA00022989"/>
    </source>
</evidence>
<dbReference type="Pfam" id="PF02815">
    <property type="entry name" value="MIR"/>
    <property type="match status" value="1"/>
</dbReference>
<evidence type="ECO:0000256" key="9">
    <source>
        <dbReference type="ARBA" id="ARBA00022824"/>
    </source>
</evidence>
<dbReference type="GO" id="GO:0005789">
    <property type="term" value="C:endoplasmic reticulum membrane"/>
    <property type="evidence" value="ECO:0007669"/>
    <property type="project" value="UniProtKB-SubCell"/>
</dbReference>
<evidence type="ECO:0000256" key="14">
    <source>
        <dbReference type="SAM" id="MobiDB-lite"/>
    </source>
</evidence>
<dbReference type="Pfam" id="PF16192">
    <property type="entry name" value="PMT_4TMC"/>
    <property type="match status" value="1"/>
</dbReference>
<dbReference type="PROSITE" id="PS50919">
    <property type="entry name" value="MIR"/>
    <property type="match status" value="3"/>
</dbReference>
<proteinExistence type="inferred from homology"/>
<evidence type="ECO:0000256" key="1">
    <source>
        <dbReference type="ARBA" id="ARBA00004477"/>
    </source>
</evidence>
<keyword evidence="9" id="KW-0256">Endoplasmic reticulum</keyword>
<feature type="transmembrane region" description="Helical" evidence="15">
    <location>
        <begin position="702"/>
        <end position="721"/>
    </location>
</feature>
<evidence type="ECO:0000256" key="8">
    <source>
        <dbReference type="ARBA" id="ARBA00022737"/>
    </source>
</evidence>
<dbReference type="EMBL" id="JBAMIC010000018">
    <property type="protein sequence ID" value="KAK7094771.1"/>
    <property type="molecule type" value="Genomic_DNA"/>
</dbReference>
<dbReference type="SUPFAM" id="SSF82109">
    <property type="entry name" value="MIR domain"/>
    <property type="match status" value="1"/>
</dbReference>
<gene>
    <name evidence="17" type="ORF">V1264_006274</name>
</gene>
<reference evidence="17 18" key="1">
    <citation type="submission" date="2024-02" db="EMBL/GenBank/DDBJ databases">
        <title>Chromosome-scale genome assembly of the rough periwinkle Littorina saxatilis.</title>
        <authorList>
            <person name="De Jode A."/>
            <person name="Faria R."/>
            <person name="Formenti G."/>
            <person name="Sims Y."/>
            <person name="Smith T.P."/>
            <person name="Tracey A."/>
            <person name="Wood J.M.D."/>
            <person name="Zagrodzka Z.B."/>
            <person name="Johannesson K."/>
            <person name="Butlin R.K."/>
            <person name="Leder E.H."/>
        </authorList>
    </citation>
    <scope>NUCLEOTIDE SEQUENCE [LARGE SCALE GENOMIC DNA]</scope>
    <source>
        <strain evidence="17">Snail1</strain>
        <tissue evidence="17">Muscle</tissue>
    </source>
</reference>
<evidence type="ECO:0000256" key="5">
    <source>
        <dbReference type="ARBA" id="ARBA00022676"/>
    </source>
</evidence>
<dbReference type="EC" id="2.4.1.109" evidence="4"/>
<feature type="transmembrane region" description="Helical" evidence="15">
    <location>
        <begin position="160"/>
        <end position="179"/>
    </location>
</feature>
<feature type="region of interest" description="Disordered" evidence="14">
    <location>
        <begin position="1"/>
        <end position="63"/>
    </location>
</feature>
<evidence type="ECO:0000256" key="3">
    <source>
        <dbReference type="ARBA" id="ARBA00007222"/>
    </source>
</evidence>
<feature type="transmembrane region" description="Helical" evidence="15">
    <location>
        <begin position="242"/>
        <end position="275"/>
    </location>
</feature>
<keyword evidence="18" id="KW-1185">Reference proteome</keyword>
<evidence type="ECO:0000256" key="13">
    <source>
        <dbReference type="ARBA" id="ARBA00045102"/>
    </source>
</evidence>
<feature type="transmembrane region" description="Helical" evidence="15">
    <location>
        <begin position="296"/>
        <end position="319"/>
    </location>
</feature>
<feature type="compositionally biased region" description="Low complexity" evidence="14">
    <location>
        <begin position="1"/>
        <end position="13"/>
    </location>
</feature>
<evidence type="ECO:0000313" key="17">
    <source>
        <dbReference type="EMBL" id="KAK7094771.1"/>
    </source>
</evidence>
<sequence length="784" mass="88908">MAAVTTSSTTTQPRQRHTPLSASRQREQGDGASVAGMGFEPQEDRAMRSSGEGEGEEGRRREASRPFSIQLEVDVMQLLLTVASLLSRTWHLGLPRAVVFDELHFAKFVSLYMKRIFFFDVHPPLGKMLLALAGSYAGFEGEVKFDRIGAEFPSTVPVEALRLVPAVLGALVVPLVYQIAVELGLARWAALLAASFVLFDNALLVQSRFMLMEGMLIFFSCLAIMSYLKFRNLRHRAFSVRWWFWVCLTGVSFTCSLSIKYSGAFTALLIVCLAAKDFWALLDDLRLTDMCLVKQLLARVLMLVCVPVGVYLAVFYLHLTLLTKAGPHDNVMTSAFQASLEGGLAALTKGQPLNVAYGSQITLRHTANVAGSPCWLHSHSHVYPMRYPDGRGSSHQQQVTCYVFKDVNNWWIVKHPDRETLVVDESPVYVHHGDVVQLVHGITSRALNSHDVAAPTTPQNQEVSCYIDYNVSMATQNLWRVEIVNRQSEKDAWQTIQSQVRLVHVKTSTALRITGKQLPEWGFHQLEVAADRLINQRDTVWNVEEHRYTKKKGKEGESTAEVRDEDLLPLEPTRLSFWSKLWELQVRMLMSRQDTELEHKFSSTPTEWPFMVRNIAYWMSPASNCQIHLLGNLVVWAASSLSVLVYLALVVFHYLRRCRACYDITEEEWQHFVFVGELLVGGYLLHYVPYFSVDRTLFLHHYLPAVVFKVLVLAALLDHVAAQNWRYIPMSTVVSYGTVVLISAAVYTFLEFLPVSLGNVDLNVEEMKKLTWRESWDFLLHSKV</sequence>
<feature type="transmembrane region" description="Helical" evidence="15">
    <location>
        <begin position="672"/>
        <end position="690"/>
    </location>
</feature>
<keyword evidence="6" id="KW-0808">Transferase</keyword>
<feature type="domain" description="MIR" evidence="16">
    <location>
        <begin position="352"/>
        <end position="416"/>
    </location>
</feature>
<name>A0AAN9G4B3_9CAEN</name>
<dbReference type="FunFam" id="2.80.10.50:FF:000012">
    <property type="entry name" value="Protein O-mannosyl-transferase 1"/>
    <property type="match status" value="1"/>
</dbReference>
<keyword evidence="10 15" id="KW-1133">Transmembrane helix</keyword>
<dbReference type="SMART" id="SM00472">
    <property type="entry name" value="MIR"/>
    <property type="match status" value="3"/>
</dbReference>
<dbReference type="InterPro" id="IPR027005">
    <property type="entry name" value="PMT-like"/>
</dbReference>
<evidence type="ECO:0000259" key="16">
    <source>
        <dbReference type="PROSITE" id="PS50919"/>
    </source>
</evidence>
<evidence type="ECO:0000256" key="6">
    <source>
        <dbReference type="ARBA" id="ARBA00022679"/>
    </source>
</evidence>
<feature type="domain" description="MIR" evidence="16">
    <location>
        <begin position="491"/>
        <end position="546"/>
    </location>
</feature>
<dbReference type="InterPro" id="IPR003342">
    <property type="entry name" value="ArnT-like_N"/>
</dbReference>